<organism evidence="3 4">
    <name type="scientific">Candidatus Ruania gallistercoris</name>
    <dbReference type="NCBI Taxonomy" id="2838746"/>
    <lineage>
        <taxon>Bacteria</taxon>
        <taxon>Bacillati</taxon>
        <taxon>Actinomycetota</taxon>
        <taxon>Actinomycetes</taxon>
        <taxon>Micrococcales</taxon>
        <taxon>Ruaniaceae</taxon>
        <taxon>Ruania</taxon>
    </lineage>
</organism>
<proteinExistence type="predicted"/>
<gene>
    <name evidence="3" type="ORF">H9815_04140</name>
</gene>
<dbReference type="EMBL" id="DXBY01000067">
    <property type="protein sequence ID" value="HIZ34945.1"/>
    <property type="molecule type" value="Genomic_DNA"/>
</dbReference>
<dbReference type="Proteomes" id="UP000824037">
    <property type="component" value="Unassembled WGS sequence"/>
</dbReference>
<evidence type="ECO:0000313" key="3">
    <source>
        <dbReference type="EMBL" id="HIZ34945.1"/>
    </source>
</evidence>
<reference evidence="3" key="2">
    <citation type="submission" date="2021-04" db="EMBL/GenBank/DDBJ databases">
        <authorList>
            <person name="Gilroy R."/>
        </authorList>
    </citation>
    <scope>NUCLEOTIDE SEQUENCE</scope>
    <source>
        <strain evidence="3">ChiGjej4B4-7305</strain>
    </source>
</reference>
<reference evidence="3" key="1">
    <citation type="journal article" date="2021" name="PeerJ">
        <title>Extensive microbial diversity within the chicken gut microbiome revealed by metagenomics and culture.</title>
        <authorList>
            <person name="Gilroy R."/>
            <person name="Ravi A."/>
            <person name="Getino M."/>
            <person name="Pursley I."/>
            <person name="Horton D.L."/>
            <person name="Alikhan N.F."/>
            <person name="Baker D."/>
            <person name="Gharbi K."/>
            <person name="Hall N."/>
            <person name="Watson M."/>
            <person name="Adriaenssens E.M."/>
            <person name="Foster-Nyarko E."/>
            <person name="Jarju S."/>
            <person name="Secka A."/>
            <person name="Antonio M."/>
            <person name="Oren A."/>
            <person name="Chaudhuri R.R."/>
            <person name="La Ragione R."/>
            <person name="Hildebrand F."/>
            <person name="Pallen M.J."/>
        </authorList>
    </citation>
    <scope>NUCLEOTIDE SEQUENCE</scope>
    <source>
        <strain evidence="3">ChiGjej4B4-7305</strain>
    </source>
</reference>
<sequence>MRIRSAMPWASAGAVLLVLSGCTGTTTVDPDPTSPPPEPQPAAVAQLPEAVNSLVSQTDPAALALESSQDFFASARAVVLAPAEDEGASLRAASIGVALGAPVLLTGPGEAAIEEEIVRLGAETLIPVGGVDLNAVDVTGLNVQPAPDNADELTELLGTAVDDVQEANTPEAEQVAQSVAELEPGQIYPAGSSGDTPSRSGHMPPLLRGEGVEGLHVLADGQDYQAVAVANARAAGGKVAIVSGDPRASAETVSALGEPQAVVGYGTSFGDEQTFSWQAATAATGTELPGGGQLVFDHTRYVALYGHPGTPSLGLLGEQGTEETIDLAADRAADYADLTEDTVVPTLEVIVTVAAGSAGSDGNYSTEFPAENFVDLIEAAADAGQYVVLDFQPGRANFLDQVREYEELLEYPNVGIALDPEWRLAEDERPLEQIGSVRAREVNQVVNYLADFVREHHLPQKMVVLHQFQQQMIRGRDNLDLSRQEVAVLIHADGHGTPEAKRETWRNVRADAPDGVHWGWKNFIDEDSPMLSPSRTYRIEPQPDYVSYQ</sequence>
<evidence type="ECO:0008006" key="5">
    <source>
        <dbReference type="Google" id="ProtNLM"/>
    </source>
</evidence>
<feature type="region of interest" description="Disordered" evidence="1">
    <location>
        <begin position="183"/>
        <end position="203"/>
    </location>
</feature>
<feature type="signal peptide" evidence="2">
    <location>
        <begin position="1"/>
        <end position="20"/>
    </location>
</feature>
<feature type="chain" id="PRO_5039323076" description="Cell wall-binding repeat-containing protein" evidence="2">
    <location>
        <begin position="21"/>
        <end position="549"/>
    </location>
</feature>
<dbReference type="PROSITE" id="PS51257">
    <property type="entry name" value="PROKAR_LIPOPROTEIN"/>
    <property type="match status" value="1"/>
</dbReference>
<name>A0A9D2ECI5_9MICO</name>
<accession>A0A9D2ECI5</accession>
<protein>
    <recommendedName>
        <fullName evidence="5">Cell wall-binding repeat-containing protein</fullName>
    </recommendedName>
</protein>
<evidence type="ECO:0000313" key="4">
    <source>
        <dbReference type="Proteomes" id="UP000824037"/>
    </source>
</evidence>
<comment type="caution">
    <text evidence="3">The sequence shown here is derived from an EMBL/GenBank/DDBJ whole genome shotgun (WGS) entry which is preliminary data.</text>
</comment>
<evidence type="ECO:0000256" key="2">
    <source>
        <dbReference type="SAM" id="SignalP"/>
    </source>
</evidence>
<evidence type="ECO:0000256" key="1">
    <source>
        <dbReference type="SAM" id="MobiDB-lite"/>
    </source>
</evidence>
<dbReference type="AlphaFoldDB" id="A0A9D2ECI5"/>
<keyword evidence="2" id="KW-0732">Signal</keyword>